<sequence length="175" mass="19155">MKIPKAEASTILRCGLILYPSQDQAIDKVLSSLMEKIPAQYILLADSSGQVISVSGKREQADPVALGALVASDMAASQEMAHLTGEVQNYNMILREGPEINTWIVNAGPNLVLMFKVSSDVPLGWTRLVIRRAAELIAEIADAPVEEEPSESSLDIDQVDFSSEIDKSLEELWRM</sequence>
<protein>
    <recommendedName>
        <fullName evidence="3">Roadblock/LAMTOR2 domain-containing protein</fullName>
    </recommendedName>
</protein>
<evidence type="ECO:0000313" key="1">
    <source>
        <dbReference type="EMBL" id="GAP12594.1"/>
    </source>
</evidence>
<dbReference type="Gene3D" id="3.30.450.30">
    <property type="entry name" value="Dynein light chain 2a, cytoplasmic"/>
    <property type="match status" value="1"/>
</dbReference>
<accession>A0A0S7BF01</accession>
<dbReference type="RefSeq" id="WP_075072005.1">
    <property type="nucleotide sequence ID" value="NZ_DF967972.1"/>
</dbReference>
<evidence type="ECO:0008006" key="3">
    <source>
        <dbReference type="Google" id="ProtNLM"/>
    </source>
</evidence>
<proteinExistence type="predicted"/>
<evidence type="ECO:0000313" key="2">
    <source>
        <dbReference type="Proteomes" id="UP000055060"/>
    </source>
</evidence>
<keyword evidence="2" id="KW-1185">Reference proteome</keyword>
<organism evidence="1">
    <name type="scientific">Longilinea arvoryzae</name>
    <dbReference type="NCBI Taxonomy" id="360412"/>
    <lineage>
        <taxon>Bacteria</taxon>
        <taxon>Bacillati</taxon>
        <taxon>Chloroflexota</taxon>
        <taxon>Anaerolineae</taxon>
        <taxon>Anaerolineales</taxon>
        <taxon>Anaerolineaceae</taxon>
        <taxon>Longilinea</taxon>
    </lineage>
</organism>
<dbReference type="AlphaFoldDB" id="A0A0S7BF01"/>
<dbReference type="Proteomes" id="UP000055060">
    <property type="component" value="Unassembled WGS sequence"/>
</dbReference>
<gene>
    <name evidence="1" type="ORF">LARV_00330</name>
</gene>
<dbReference type="SUPFAM" id="SSF103196">
    <property type="entry name" value="Roadblock/LC7 domain"/>
    <property type="match status" value="1"/>
</dbReference>
<name>A0A0S7BF01_9CHLR</name>
<dbReference type="OrthoDB" id="158091at2"/>
<dbReference type="STRING" id="360412.LARV_00330"/>
<dbReference type="EMBL" id="DF967972">
    <property type="protein sequence ID" value="GAP12594.1"/>
    <property type="molecule type" value="Genomic_DNA"/>
</dbReference>
<reference evidence="1" key="1">
    <citation type="submission" date="2015-07" db="EMBL/GenBank/DDBJ databases">
        <title>Draft Genome Sequences of Anaerolinea thermolimosa IMO-1, Bellilinea caldifistulae GOMI-1, Leptolinea tardivitalis YMTK-2, Levilinea saccharolytica KIBI-1,Longilinea arvoryzae KOME-1, Previously Described as Members of the Anaerolineaceae (Chloroflexi).</title>
        <authorList>
            <person name="Sekiguchi Y."/>
            <person name="Ohashi A."/>
            <person name="Matsuura N."/>
            <person name="Tourlousse M.D."/>
        </authorList>
    </citation>
    <scope>NUCLEOTIDE SEQUENCE [LARGE SCALE GENOMIC DNA]</scope>
    <source>
        <strain evidence="1">KOME-1</strain>
    </source>
</reference>